<dbReference type="Gene3D" id="3.40.50.720">
    <property type="entry name" value="NAD(P)-binding Rossmann-like Domain"/>
    <property type="match status" value="1"/>
</dbReference>
<dbReference type="PANTHER" id="PTHR43000">
    <property type="entry name" value="DTDP-D-GLUCOSE 4,6-DEHYDRATASE-RELATED"/>
    <property type="match status" value="1"/>
</dbReference>
<dbReference type="Proteomes" id="UP000753961">
    <property type="component" value="Unassembled WGS sequence"/>
</dbReference>
<dbReference type="EMBL" id="JAHVHU010000004">
    <property type="protein sequence ID" value="MBY5957367.1"/>
    <property type="molecule type" value="Genomic_DNA"/>
</dbReference>
<dbReference type="RefSeq" id="WP_222578886.1">
    <property type="nucleotide sequence ID" value="NZ_JAHVHU010000004.1"/>
</dbReference>
<organism evidence="2 3">
    <name type="scientific">Membranihabitans marinus</name>
    <dbReference type="NCBI Taxonomy" id="1227546"/>
    <lineage>
        <taxon>Bacteria</taxon>
        <taxon>Pseudomonadati</taxon>
        <taxon>Bacteroidota</taxon>
        <taxon>Saprospiria</taxon>
        <taxon>Saprospirales</taxon>
        <taxon>Saprospiraceae</taxon>
        <taxon>Membranihabitans</taxon>
    </lineage>
</organism>
<dbReference type="InterPro" id="IPR036291">
    <property type="entry name" value="NAD(P)-bd_dom_sf"/>
</dbReference>
<protein>
    <submittedName>
        <fullName evidence="2">SDR family oxidoreductase</fullName>
    </submittedName>
</protein>
<accession>A0A953HKI9</accession>
<evidence type="ECO:0000313" key="2">
    <source>
        <dbReference type="EMBL" id="MBY5957367.1"/>
    </source>
</evidence>
<keyword evidence="3" id="KW-1185">Reference proteome</keyword>
<gene>
    <name evidence="2" type="ORF">KUV50_04410</name>
</gene>
<feature type="domain" description="Thioester reductase (TE)" evidence="1">
    <location>
        <begin position="6"/>
        <end position="249"/>
    </location>
</feature>
<dbReference type="Pfam" id="PF07993">
    <property type="entry name" value="NAD_binding_4"/>
    <property type="match status" value="1"/>
</dbReference>
<reference evidence="2" key="1">
    <citation type="submission" date="2021-06" db="EMBL/GenBank/DDBJ databases">
        <title>44 bacteria genomes isolated from Dapeng, Shenzhen.</title>
        <authorList>
            <person name="Zheng W."/>
            <person name="Yu S."/>
            <person name="Huang Y."/>
        </authorList>
    </citation>
    <scope>NUCLEOTIDE SEQUENCE</scope>
    <source>
        <strain evidence="2">DP5N28-2</strain>
    </source>
</reference>
<sequence>MKKVIIAGANSFVASHFVHKLLSQDYHVVALVRGSSEASAVDRMQEALEDTTLDPVQDSGTLTVIDYTLLAPNFSLSEETIASIFEGHLDYYHFAASLKFDFRSKEEIFDTNINGLKNALNIFQKYASEKGRFFFISTAYSCGVYSDVFEEKFYPEADISQFRNYYEQSKRLAENALQEFMAEYPINAHVIRLSQVVGNSRSGVTRTSYGIFDFAKRVHALAQQYPNQKIRIHADPDATQNLISIDTVIADLMEVVATDEVPVIMNFVANHPMSNRQIIRSISDLTSVELVPEKDIQKEDMNELERMVLAGMAFTGNYIDTDIDFDTRQRDKVISPLHREVNESSVFAMLAYYLDNITEKSAVKSQQ</sequence>
<evidence type="ECO:0000259" key="1">
    <source>
        <dbReference type="Pfam" id="PF07993"/>
    </source>
</evidence>
<proteinExistence type="predicted"/>
<name>A0A953HKI9_9BACT</name>
<evidence type="ECO:0000313" key="3">
    <source>
        <dbReference type="Proteomes" id="UP000753961"/>
    </source>
</evidence>
<comment type="caution">
    <text evidence="2">The sequence shown here is derived from an EMBL/GenBank/DDBJ whole genome shotgun (WGS) entry which is preliminary data.</text>
</comment>
<dbReference type="SUPFAM" id="SSF51735">
    <property type="entry name" value="NAD(P)-binding Rossmann-fold domains"/>
    <property type="match status" value="1"/>
</dbReference>
<dbReference type="AlphaFoldDB" id="A0A953HKI9"/>
<dbReference type="InterPro" id="IPR013120">
    <property type="entry name" value="FAR_NAD-bd"/>
</dbReference>